<dbReference type="Proteomes" id="UP000007509">
    <property type="component" value="Unassembled WGS sequence"/>
</dbReference>
<name>J2KCB2_9FLAO</name>
<proteinExistence type="predicted"/>
<organism evidence="1 2">
    <name type="scientific">Chryseobacterium populi</name>
    <dbReference type="NCBI Taxonomy" id="1144316"/>
    <lineage>
        <taxon>Bacteria</taxon>
        <taxon>Pseudomonadati</taxon>
        <taxon>Bacteroidota</taxon>
        <taxon>Flavobacteriia</taxon>
        <taxon>Flavobacteriales</taxon>
        <taxon>Weeksellaceae</taxon>
        <taxon>Chryseobacterium group</taxon>
        <taxon>Chryseobacterium</taxon>
    </lineage>
</organism>
<protein>
    <recommendedName>
        <fullName evidence="3">DUF4340 domain-containing protein</fullName>
    </recommendedName>
</protein>
<dbReference type="RefSeq" id="WP_007844426.1">
    <property type="nucleotide sequence ID" value="NZ_AKJY01000050.1"/>
</dbReference>
<dbReference type="PATRIC" id="fig|1144316.3.peg.2683"/>
<accession>J2KCB2</accession>
<dbReference type="EMBL" id="AKJY01000050">
    <property type="protein sequence ID" value="EJL70803.1"/>
    <property type="molecule type" value="Genomic_DNA"/>
</dbReference>
<evidence type="ECO:0008006" key="3">
    <source>
        <dbReference type="Google" id="ProtNLM"/>
    </source>
</evidence>
<reference evidence="1 2" key="1">
    <citation type="journal article" date="2012" name="J. Bacteriol.">
        <title>Twenty-one genome sequences from Pseudomonas species and 19 genome sequences from diverse bacteria isolated from the rhizosphere and endosphere of Populus deltoides.</title>
        <authorList>
            <person name="Brown S.D."/>
            <person name="Utturkar S.M."/>
            <person name="Klingeman D.M."/>
            <person name="Johnson C.M."/>
            <person name="Martin S.L."/>
            <person name="Land M.L."/>
            <person name="Lu T.Y."/>
            <person name="Schadt C.W."/>
            <person name="Doktycz M.J."/>
            <person name="Pelletier D.A."/>
        </authorList>
    </citation>
    <scope>NUCLEOTIDE SEQUENCE [LARGE SCALE GENOMIC DNA]</scope>
    <source>
        <strain evidence="1 2">CF314</strain>
    </source>
</reference>
<dbReference type="OrthoDB" id="637901at2"/>
<keyword evidence="2" id="KW-1185">Reference proteome</keyword>
<evidence type="ECO:0000313" key="2">
    <source>
        <dbReference type="Proteomes" id="UP000007509"/>
    </source>
</evidence>
<dbReference type="AlphaFoldDB" id="J2KCB2"/>
<sequence length="412" mass="47836">MKRNKLIVLCIFLLALVFYFIFFHKNKTLKFIPGNADVVVLLDVKKLGGQYIYSLTTHPSLWFDEKKKRKDENSLRDSGVKIPDFLQIFHLKNTGYSDWYSVIEVKDHEKFLAFLKIQKFVNKGKNTFQKDQFFLKIDGEKCILGTSDLAFENINQQLFRSSGKKNLNADKFIDDTVGSISFISGEKIRNFSIELNADDIEIKNTSKIKAFNSILAMAEQKTSFLEMELDAANVKTLTGFFNKSFSNSSEISYIRASAELEQVNDTIISYGYDDNFNEVEKKTYQKIIQPNYVIELQSKAPEKTWEYFRNKKWINPQNQFTVIPFQPNNIARNKNGFEIKSTRKTIPSSQKLKENFIFIKYNNLLVSSISTLSVAEKKIISEMDYIFYGNKAQDYYVKLKARKGGLPLILRW</sequence>
<comment type="caution">
    <text evidence="1">The sequence shown here is derived from an EMBL/GenBank/DDBJ whole genome shotgun (WGS) entry which is preliminary data.</text>
</comment>
<evidence type="ECO:0000313" key="1">
    <source>
        <dbReference type="EMBL" id="EJL70803.1"/>
    </source>
</evidence>
<gene>
    <name evidence="1" type="ORF">PMI13_02665</name>
</gene>